<dbReference type="RefSeq" id="WP_345652655.1">
    <property type="nucleotide sequence ID" value="NZ_BAABLY010000082.1"/>
</dbReference>
<gene>
    <name evidence="1" type="ORF">WHI96_08235</name>
</gene>
<reference evidence="1 2" key="1">
    <citation type="submission" date="2024-03" db="EMBL/GenBank/DDBJ databases">
        <title>Draft genome sequence of Pseudonocardia tropica JCM 19149.</title>
        <authorList>
            <person name="Butdee W."/>
            <person name="Duangmal K."/>
        </authorList>
    </citation>
    <scope>NUCLEOTIDE SEQUENCE [LARGE SCALE GENOMIC DNA]</scope>
    <source>
        <strain evidence="1 2">JCM 19149</strain>
    </source>
</reference>
<evidence type="ECO:0000313" key="2">
    <source>
        <dbReference type="Proteomes" id="UP001464923"/>
    </source>
</evidence>
<organism evidence="1 2">
    <name type="scientific">Pseudonocardia tropica</name>
    <dbReference type="NCBI Taxonomy" id="681289"/>
    <lineage>
        <taxon>Bacteria</taxon>
        <taxon>Bacillati</taxon>
        <taxon>Actinomycetota</taxon>
        <taxon>Actinomycetes</taxon>
        <taxon>Pseudonocardiales</taxon>
        <taxon>Pseudonocardiaceae</taxon>
        <taxon>Pseudonocardia</taxon>
    </lineage>
</organism>
<accession>A0ABV1JS86</accession>
<evidence type="ECO:0000313" key="1">
    <source>
        <dbReference type="EMBL" id="MEQ3538807.1"/>
    </source>
</evidence>
<dbReference type="Proteomes" id="UP001464923">
    <property type="component" value="Unassembled WGS sequence"/>
</dbReference>
<proteinExistence type="predicted"/>
<sequence length="318" mass="34175">MPRSLARAPMLADLFPQAVATRSELLALGISKATVDARCRPGGPWKKLLIGIVQLDGHRTTPAQYRRAVLLHAGEGAMLTGVAGAREHGVVRLPDERRIAVLIPAQRRVSSRDFALVMRTDRPPEPVGVRGAPVAPPARCLVDAAARHTDADAVRAMVADAVQRGVCTVADLATELDEPRRPYTARARAAFLEVADGTRSAAEAWAREVVRRSPLPAPRWNVALRDGTGRLLGVVDAYWDAVGLAWEIQSRGFHLGPEAFTRDVQKQVDLPRAGVVLLPTLAGRLRTAPRAVVAELADAHARAAATPSPAVTAELWRP</sequence>
<name>A0ABV1JS86_9PSEU</name>
<dbReference type="EMBL" id="JBEDNP010000004">
    <property type="protein sequence ID" value="MEQ3538807.1"/>
    <property type="molecule type" value="Genomic_DNA"/>
</dbReference>
<keyword evidence="2" id="KW-1185">Reference proteome</keyword>
<comment type="caution">
    <text evidence="1">The sequence shown here is derived from an EMBL/GenBank/DDBJ whole genome shotgun (WGS) entry which is preliminary data.</text>
</comment>
<protein>
    <recommendedName>
        <fullName evidence="3">AbiEi antitoxin C-terminal domain-containing protein</fullName>
    </recommendedName>
</protein>
<evidence type="ECO:0008006" key="3">
    <source>
        <dbReference type="Google" id="ProtNLM"/>
    </source>
</evidence>